<dbReference type="EMBL" id="KV722426">
    <property type="protein sequence ID" value="OCH89459.1"/>
    <property type="molecule type" value="Genomic_DNA"/>
</dbReference>
<feature type="region of interest" description="Disordered" evidence="1">
    <location>
        <begin position="166"/>
        <end position="191"/>
    </location>
</feature>
<dbReference type="AlphaFoldDB" id="A0A8E2AWK7"/>
<name>A0A8E2AWK7_9APHY</name>
<dbReference type="Proteomes" id="UP000250043">
    <property type="component" value="Unassembled WGS sequence"/>
</dbReference>
<evidence type="ECO:0000313" key="3">
    <source>
        <dbReference type="Proteomes" id="UP000250043"/>
    </source>
</evidence>
<sequence>MEFFVGTSHPTPLVSAAISDMSNLPYPFDGFAFDTSWVMAPGASHIPHPIPITSALSGPPFPLSLYELNPAAENNVPQRVPDTRPPYTAMGLDSLLRDPPPRISRLARRRLMGGYSREEAGCQTGFLYGRRATRNTHKSAQYHLGTEPRRNVDVPPARPPHWAQSMANEVQSRPGRLHESTHRTQCAPEHNLPEPPHVPTAVTHHLPASCASIDDQRYNPGLRAEALQLQLIPPGRMAQTMVSTGMQSVPTAGMASAAEANHDSDVHPNTRHRDAIVMIASWGCPNLTAIAEPSSGRDDMSPRQDDEVAQQPEFPSFTGRQPPGGACAGCAEAGKKCDGVTGSGIACE</sequence>
<gene>
    <name evidence="2" type="ORF">OBBRIDRAFT_663948</name>
</gene>
<feature type="compositionally biased region" description="Basic and acidic residues" evidence="1">
    <location>
        <begin position="295"/>
        <end position="306"/>
    </location>
</feature>
<evidence type="ECO:0000313" key="2">
    <source>
        <dbReference type="EMBL" id="OCH89459.1"/>
    </source>
</evidence>
<reference evidence="2 3" key="1">
    <citation type="submission" date="2016-07" db="EMBL/GenBank/DDBJ databases">
        <title>Draft genome of the white-rot fungus Obba rivulosa 3A-2.</title>
        <authorList>
            <consortium name="DOE Joint Genome Institute"/>
            <person name="Miettinen O."/>
            <person name="Riley R."/>
            <person name="Acob R."/>
            <person name="Barry K."/>
            <person name="Cullen D."/>
            <person name="De Vries R."/>
            <person name="Hainaut M."/>
            <person name="Hatakka A."/>
            <person name="Henrissat B."/>
            <person name="Hilden K."/>
            <person name="Kuo R."/>
            <person name="Labutti K."/>
            <person name="Lipzen A."/>
            <person name="Makela M.R."/>
            <person name="Sandor L."/>
            <person name="Spatafora J.W."/>
            <person name="Grigoriev I.V."/>
            <person name="Hibbett D.S."/>
        </authorList>
    </citation>
    <scope>NUCLEOTIDE SEQUENCE [LARGE SCALE GENOMIC DNA]</scope>
    <source>
        <strain evidence="2 3">3A-2</strain>
    </source>
</reference>
<organism evidence="2 3">
    <name type="scientific">Obba rivulosa</name>
    <dbReference type="NCBI Taxonomy" id="1052685"/>
    <lineage>
        <taxon>Eukaryota</taxon>
        <taxon>Fungi</taxon>
        <taxon>Dikarya</taxon>
        <taxon>Basidiomycota</taxon>
        <taxon>Agaricomycotina</taxon>
        <taxon>Agaricomycetes</taxon>
        <taxon>Polyporales</taxon>
        <taxon>Gelatoporiaceae</taxon>
        <taxon>Obba</taxon>
    </lineage>
</organism>
<keyword evidence="3" id="KW-1185">Reference proteome</keyword>
<protein>
    <submittedName>
        <fullName evidence="2">Uncharacterized protein</fullName>
    </submittedName>
</protein>
<feature type="region of interest" description="Disordered" evidence="1">
    <location>
        <begin position="290"/>
        <end position="323"/>
    </location>
</feature>
<accession>A0A8E2AWK7</accession>
<evidence type="ECO:0000256" key="1">
    <source>
        <dbReference type="SAM" id="MobiDB-lite"/>
    </source>
</evidence>
<proteinExistence type="predicted"/>